<dbReference type="PANTHER" id="PTHR36743">
    <property type="entry name" value="OS04G0495300 PROTEIN"/>
    <property type="match status" value="1"/>
</dbReference>
<evidence type="ECO:0000313" key="2">
    <source>
        <dbReference type="EMBL" id="KAK7325090.1"/>
    </source>
</evidence>
<evidence type="ECO:0000256" key="1">
    <source>
        <dbReference type="SAM" id="Phobius"/>
    </source>
</evidence>
<reference evidence="2 3" key="1">
    <citation type="submission" date="2024-01" db="EMBL/GenBank/DDBJ databases">
        <title>The genomes of 5 underutilized Papilionoideae crops provide insights into root nodulation and disease resistanc.</title>
        <authorList>
            <person name="Jiang F."/>
        </authorList>
    </citation>
    <scope>NUCLEOTIDE SEQUENCE [LARGE SCALE GENOMIC DNA]</scope>
    <source>
        <strain evidence="2">LVBAO_FW01</strain>
        <tissue evidence="2">Leaves</tissue>
    </source>
</reference>
<accession>A0AAN9KWC3</accession>
<gene>
    <name evidence="2" type="ORF">VNO77_29162</name>
</gene>
<evidence type="ECO:0000313" key="3">
    <source>
        <dbReference type="Proteomes" id="UP001367508"/>
    </source>
</evidence>
<proteinExistence type="predicted"/>
<dbReference type="PANTHER" id="PTHR36743:SF1">
    <property type="entry name" value="OS04G0495300 PROTEIN"/>
    <property type="match status" value="1"/>
</dbReference>
<protein>
    <submittedName>
        <fullName evidence="2">Uncharacterized protein</fullName>
    </submittedName>
</protein>
<keyword evidence="3" id="KW-1185">Reference proteome</keyword>
<dbReference type="Proteomes" id="UP001367508">
    <property type="component" value="Unassembled WGS sequence"/>
</dbReference>
<comment type="caution">
    <text evidence="2">The sequence shown here is derived from an EMBL/GenBank/DDBJ whole genome shotgun (WGS) entry which is preliminary data.</text>
</comment>
<name>A0AAN9KWC3_CANGL</name>
<keyword evidence="1" id="KW-0472">Membrane</keyword>
<feature type="transmembrane region" description="Helical" evidence="1">
    <location>
        <begin position="117"/>
        <end position="135"/>
    </location>
</feature>
<keyword evidence="1" id="KW-1133">Transmembrane helix</keyword>
<dbReference type="AlphaFoldDB" id="A0AAN9KWC3"/>
<dbReference type="EMBL" id="JAYMYQ010000006">
    <property type="protein sequence ID" value="KAK7325090.1"/>
    <property type="molecule type" value="Genomic_DNA"/>
</dbReference>
<feature type="transmembrane region" description="Helical" evidence="1">
    <location>
        <begin position="141"/>
        <end position="161"/>
    </location>
</feature>
<sequence>MGLSASKRVENSLANSPQFDSVIDSAFAHCLSLTQHAFQGVFPYQLKTASDYIHVNTSHTLIHRWVPTPPDRSQVDSAFRLVSSPSLSHDPLGLVLFKKWAHQLYTDAVLSGATKALMLRLPVGVVGILGIGAVTRPAPQLVGTVVGAYSLGVALSIFLGLSA</sequence>
<keyword evidence="1" id="KW-0812">Transmembrane</keyword>
<organism evidence="2 3">
    <name type="scientific">Canavalia gladiata</name>
    <name type="common">Sword bean</name>
    <name type="synonym">Dolichos gladiatus</name>
    <dbReference type="NCBI Taxonomy" id="3824"/>
    <lineage>
        <taxon>Eukaryota</taxon>
        <taxon>Viridiplantae</taxon>
        <taxon>Streptophyta</taxon>
        <taxon>Embryophyta</taxon>
        <taxon>Tracheophyta</taxon>
        <taxon>Spermatophyta</taxon>
        <taxon>Magnoliopsida</taxon>
        <taxon>eudicotyledons</taxon>
        <taxon>Gunneridae</taxon>
        <taxon>Pentapetalae</taxon>
        <taxon>rosids</taxon>
        <taxon>fabids</taxon>
        <taxon>Fabales</taxon>
        <taxon>Fabaceae</taxon>
        <taxon>Papilionoideae</taxon>
        <taxon>50 kb inversion clade</taxon>
        <taxon>NPAAA clade</taxon>
        <taxon>indigoferoid/millettioid clade</taxon>
        <taxon>Phaseoleae</taxon>
        <taxon>Canavalia</taxon>
    </lineage>
</organism>